<dbReference type="SUPFAM" id="SSF55961">
    <property type="entry name" value="Bet v1-like"/>
    <property type="match status" value="1"/>
</dbReference>
<protein>
    <submittedName>
        <fullName evidence="2">SRPBCC family protein</fullName>
    </submittedName>
</protein>
<proteinExistence type="predicted"/>
<dbReference type="Gene3D" id="3.30.530.20">
    <property type="match status" value="1"/>
</dbReference>
<organism evidence="2 3">
    <name type="scientific">Myxococcus llanfairpwllgwyngyllgogerychwyrndrobwllllantysiliogogogochensis</name>
    <dbReference type="NCBI Taxonomy" id="2590453"/>
    <lineage>
        <taxon>Bacteria</taxon>
        <taxon>Pseudomonadati</taxon>
        <taxon>Myxococcota</taxon>
        <taxon>Myxococcia</taxon>
        <taxon>Myxococcales</taxon>
        <taxon>Cystobacterineae</taxon>
        <taxon>Myxococcaceae</taxon>
        <taxon>Myxococcus</taxon>
    </lineage>
</organism>
<dbReference type="CDD" id="cd07818">
    <property type="entry name" value="SRPBCC_1"/>
    <property type="match status" value="1"/>
</dbReference>
<evidence type="ECO:0000313" key="3">
    <source>
        <dbReference type="Proteomes" id="UP000315369"/>
    </source>
</evidence>
<dbReference type="Proteomes" id="UP000315369">
    <property type="component" value="Unassembled WGS sequence"/>
</dbReference>
<accession>A0A540X6K9</accession>
<feature type="coiled-coil region" evidence="1">
    <location>
        <begin position="178"/>
        <end position="212"/>
    </location>
</feature>
<dbReference type="OrthoDB" id="9807923at2"/>
<dbReference type="RefSeq" id="WP_141641395.1">
    <property type="nucleotide sequence ID" value="NZ_VIFM01000015.1"/>
</dbReference>
<dbReference type="InterPro" id="IPR023393">
    <property type="entry name" value="START-like_dom_sf"/>
</dbReference>
<reference evidence="2 3" key="1">
    <citation type="submission" date="2019-06" db="EMBL/GenBank/DDBJ databases">
        <authorList>
            <person name="Livingstone P."/>
            <person name="Whitworth D."/>
        </authorList>
    </citation>
    <scope>NUCLEOTIDE SEQUENCE [LARGE SCALE GENOMIC DNA]</scope>
    <source>
        <strain evidence="2 3">AM401</strain>
    </source>
</reference>
<evidence type="ECO:0000313" key="2">
    <source>
        <dbReference type="EMBL" id="TQF16921.1"/>
    </source>
</evidence>
<dbReference type="EMBL" id="VIFM01000015">
    <property type="protein sequence ID" value="TQF16921.1"/>
    <property type="molecule type" value="Genomic_DNA"/>
</dbReference>
<dbReference type="InterPro" id="IPR019587">
    <property type="entry name" value="Polyketide_cyclase/dehydratase"/>
</dbReference>
<keyword evidence="1" id="KW-0175">Coiled coil</keyword>
<evidence type="ECO:0000256" key="1">
    <source>
        <dbReference type="SAM" id="Coils"/>
    </source>
</evidence>
<sequence>MLKKILIGLAALLLILAGIIATRPSEFTVQRTATLPASPDIVFAQVNDFHLWAAWSPWERLDPNMTRTHSGAASGVGAIYGWTGNDDVGEGRMTIEESKPNELARIKLEFIKPFAATSITTFAFKPVEGGTEVVWSMTGTNGFIAKAMCMVMDMDAMVGKDFESGFANLKTVVEAETKKRAEAEAARVAAAKAEAEKAAAELAAAAEAAAAAGTQPVVAQPTP</sequence>
<gene>
    <name evidence="2" type="ORF">FJV41_05750</name>
</gene>
<dbReference type="Pfam" id="PF10604">
    <property type="entry name" value="Polyketide_cyc2"/>
    <property type="match status" value="1"/>
</dbReference>
<name>A0A540X6K9_9BACT</name>
<comment type="caution">
    <text evidence="2">The sequence shown here is derived from an EMBL/GenBank/DDBJ whole genome shotgun (WGS) entry which is preliminary data.</text>
</comment>
<keyword evidence="3" id="KW-1185">Reference proteome</keyword>
<dbReference type="AlphaFoldDB" id="A0A540X6K9"/>